<feature type="non-terminal residue" evidence="1">
    <location>
        <position position="1"/>
    </location>
</feature>
<reference evidence="1 2" key="1">
    <citation type="submission" date="2014-04" db="EMBL/GenBank/DDBJ databases">
        <title>Genome evolution of avian class.</title>
        <authorList>
            <person name="Zhang G."/>
            <person name="Li C."/>
        </authorList>
    </citation>
    <scope>NUCLEOTIDE SEQUENCE [LARGE SCALE GENOMIC DNA]</scope>
    <source>
        <strain evidence="1">BGI_N310</strain>
    </source>
</reference>
<sequence>SMGPDEIHPQVLRELADVVAMLLSISFEKSWQSGDDPVVWKEGNITSIFKKRKTEELGNYRPVSVTSVPGRIMEQILQEAMLSHMKSKEVI</sequence>
<evidence type="ECO:0008006" key="3">
    <source>
        <dbReference type="Google" id="ProtNLM"/>
    </source>
</evidence>
<dbReference type="AlphaFoldDB" id="A0A091NH67"/>
<proteinExistence type="predicted"/>
<name>A0A091NH67_9PASS</name>
<dbReference type="GO" id="GO:0007508">
    <property type="term" value="P:larval heart development"/>
    <property type="evidence" value="ECO:0007669"/>
    <property type="project" value="TreeGrafter"/>
</dbReference>
<accession>A0A091NH67</accession>
<feature type="non-terminal residue" evidence="1">
    <location>
        <position position="91"/>
    </location>
</feature>
<protein>
    <recommendedName>
        <fullName evidence="3">RNA-directed DNA polymerase from mobile element jockey</fullName>
    </recommendedName>
</protein>
<dbReference type="GO" id="GO:0031012">
    <property type="term" value="C:extracellular matrix"/>
    <property type="evidence" value="ECO:0007669"/>
    <property type="project" value="TreeGrafter"/>
</dbReference>
<dbReference type="Proteomes" id="UP000053537">
    <property type="component" value="Unassembled WGS sequence"/>
</dbReference>
<keyword evidence="2" id="KW-1185">Reference proteome</keyword>
<dbReference type="PANTHER" id="PTHR33395">
    <property type="entry name" value="TRANSCRIPTASE, PUTATIVE-RELATED-RELATED"/>
    <property type="match status" value="1"/>
</dbReference>
<gene>
    <name evidence="1" type="ORF">N310_12042</name>
</gene>
<dbReference type="GO" id="GO:0061343">
    <property type="term" value="P:cell adhesion involved in heart morphogenesis"/>
    <property type="evidence" value="ECO:0007669"/>
    <property type="project" value="TreeGrafter"/>
</dbReference>
<evidence type="ECO:0000313" key="2">
    <source>
        <dbReference type="Proteomes" id="UP000053537"/>
    </source>
</evidence>
<evidence type="ECO:0000313" key="1">
    <source>
        <dbReference type="EMBL" id="KFP88234.1"/>
    </source>
</evidence>
<dbReference type="PANTHER" id="PTHR33395:SF22">
    <property type="entry name" value="REVERSE TRANSCRIPTASE DOMAIN-CONTAINING PROTEIN"/>
    <property type="match status" value="1"/>
</dbReference>
<dbReference type="EMBL" id="KK846837">
    <property type="protein sequence ID" value="KFP88234.1"/>
    <property type="molecule type" value="Genomic_DNA"/>
</dbReference>
<organism evidence="1 2">
    <name type="scientific">Acanthisitta chloris</name>
    <name type="common">rifleman</name>
    <dbReference type="NCBI Taxonomy" id="57068"/>
    <lineage>
        <taxon>Eukaryota</taxon>
        <taxon>Metazoa</taxon>
        <taxon>Chordata</taxon>
        <taxon>Craniata</taxon>
        <taxon>Vertebrata</taxon>
        <taxon>Euteleostomi</taxon>
        <taxon>Archelosauria</taxon>
        <taxon>Archosauria</taxon>
        <taxon>Dinosauria</taxon>
        <taxon>Saurischia</taxon>
        <taxon>Theropoda</taxon>
        <taxon>Coelurosauria</taxon>
        <taxon>Aves</taxon>
        <taxon>Neognathae</taxon>
        <taxon>Neoaves</taxon>
        <taxon>Telluraves</taxon>
        <taxon>Australaves</taxon>
        <taxon>Passeriformes</taxon>
        <taxon>Acanthisittidae</taxon>
        <taxon>Acanthisitta</taxon>
    </lineage>
</organism>